<dbReference type="AlphaFoldDB" id="A0A386WPC8"/>
<evidence type="ECO:0000313" key="2">
    <source>
        <dbReference type="EMBL" id="AYF29269.1"/>
    </source>
</evidence>
<organism evidence="2 3">
    <name type="scientific">Micromonospora tulbaghiae</name>
    <dbReference type="NCBI Taxonomy" id="479978"/>
    <lineage>
        <taxon>Bacteria</taxon>
        <taxon>Bacillati</taxon>
        <taxon>Actinomycetota</taxon>
        <taxon>Actinomycetes</taxon>
        <taxon>Micromonosporales</taxon>
        <taxon>Micromonosporaceae</taxon>
        <taxon>Micromonospora</taxon>
    </lineage>
</organism>
<feature type="compositionally biased region" description="Basic and acidic residues" evidence="1">
    <location>
        <begin position="327"/>
        <end position="341"/>
    </location>
</feature>
<dbReference type="EMBL" id="CP024087">
    <property type="protein sequence ID" value="AYF29269.1"/>
    <property type="molecule type" value="Genomic_DNA"/>
</dbReference>
<dbReference type="KEGG" id="mtua:CSH63_17715"/>
<accession>A0A386WPC8</accession>
<evidence type="ECO:0000313" key="3">
    <source>
        <dbReference type="Proteomes" id="UP000267804"/>
    </source>
</evidence>
<proteinExistence type="predicted"/>
<feature type="region of interest" description="Disordered" evidence="1">
    <location>
        <begin position="327"/>
        <end position="371"/>
    </location>
</feature>
<dbReference type="Proteomes" id="UP000267804">
    <property type="component" value="Chromosome"/>
</dbReference>
<sequence>MTTDNPVEGTTSMTTEDTTNRRPIETLTAGEHVSDNQGVHEIVHVLSTQDGGAREITLTLRPLGPGRPWLMRHREGAPVRMATSEEIRECGDDLGKREALAEALRLLADDIVEHRLPLSGYRFTVSAGHLDSQAEVERWAVYLGVEVGRSGASKGIAVANSSRPIAERLSFDVHAQGNADPEPAPVEVVELSGAEWDAACRAGLARLGLTYAQLAEQARTGRLRDPEAIKLWPTVKGRPELDLPADPQPDACPCVEQPEAEQEWLFTFGSGQVHDGRFVRITGTWASARSRMNLIFGHAWCDQYTWASFDAAGLPGRVTELPEAEWPAHADDPTGLGHDRAEVEDEPSGGPVPAGVDGLAVSGRSVPDGAR</sequence>
<gene>
    <name evidence="2" type="ORF">CSH63_17715</name>
</gene>
<protein>
    <submittedName>
        <fullName evidence="2">Uncharacterized protein</fullName>
    </submittedName>
</protein>
<name>A0A386WPC8_9ACTN</name>
<reference evidence="2 3" key="1">
    <citation type="submission" date="2017-10" db="EMBL/GenBank/DDBJ databases">
        <title>Integration of genomic and chemical information greatly accelerates assignment of the full stereostructure of myelolactone, a potent inhibitor of myeloma from a marine-derived Micromonospora.</title>
        <authorList>
            <person name="Kim M.C."/>
            <person name="Machado H."/>
            <person name="Jensen P.R."/>
            <person name="Fenical W."/>
        </authorList>
    </citation>
    <scope>NUCLEOTIDE SEQUENCE [LARGE SCALE GENOMIC DNA]</scope>
    <source>
        <strain evidence="2 3">CNY-010</strain>
    </source>
</reference>
<evidence type="ECO:0000256" key="1">
    <source>
        <dbReference type="SAM" id="MobiDB-lite"/>
    </source>
</evidence>